<dbReference type="AlphaFoldDB" id="A0AAV6JJS8"/>
<gene>
    <name evidence="1" type="ORF">RHGRI_021322</name>
</gene>
<keyword evidence="2" id="KW-1185">Reference proteome</keyword>
<name>A0AAV6JJS8_9ERIC</name>
<protein>
    <submittedName>
        <fullName evidence="1">Uncharacterized protein</fullName>
    </submittedName>
</protein>
<dbReference type="Proteomes" id="UP000823749">
    <property type="component" value="Chromosome 7"/>
</dbReference>
<reference evidence="1" key="1">
    <citation type="submission" date="2020-08" db="EMBL/GenBank/DDBJ databases">
        <title>Plant Genome Project.</title>
        <authorList>
            <person name="Zhang R.-G."/>
        </authorList>
    </citation>
    <scope>NUCLEOTIDE SEQUENCE</scope>
    <source>
        <strain evidence="1">WSP0</strain>
        <tissue evidence="1">Leaf</tissue>
    </source>
</reference>
<comment type="caution">
    <text evidence="1">The sequence shown here is derived from an EMBL/GenBank/DDBJ whole genome shotgun (WGS) entry which is preliminary data.</text>
</comment>
<proteinExistence type="predicted"/>
<organism evidence="1 2">
    <name type="scientific">Rhododendron griersonianum</name>
    <dbReference type="NCBI Taxonomy" id="479676"/>
    <lineage>
        <taxon>Eukaryota</taxon>
        <taxon>Viridiplantae</taxon>
        <taxon>Streptophyta</taxon>
        <taxon>Embryophyta</taxon>
        <taxon>Tracheophyta</taxon>
        <taxon>Spermatophyta</taxon>
        <taxon>Magnoliopsida</taxon>
        <taxon>eudicotyledons</taxon>
        <taxon>Gunneridae</taxon>
        <taxon>Pentapetalae</taxon>
        <taxon>asterids</taxon>
        <taxon>Ericales</taxon>
        <taxon>Ericaceae</taxon>
        <taxon>Ericoideae</taxon>
        <taxon>Rhodoreae</taxon>
        <taxon>Rhododendron</taxon>
    </lineage>
</organism>
<evidence type="ECO:0000313" key="1">
    <source>
        <dbReference type="EMBL" id="KAG5541461.1"/>
    </source>
</evidence>
<evidence type="ECO:0000313" key="2">
    <source>
        <dbReference type="Proteomes" id="UP000823749"/>
    </source>
</evidence>
<dbReference type="EMBL" id="JACTNZ010000007">
    <property type="protein sequence ID" value="KAG5541461.1"/>
    <property type="molecule type" value="Genomic_DNA"/>
</dbReference>
<accession>A0AAV6JJS8</accession>
<sequence>MKMQPQSSGQTQFQWFQDDLRVEYRECVSPNSFLLHPLAFVLLQCKGSIHLSKTVTYGYTAAGLGHHGAREWPLEVSLCVASLVFFEMSKVQKQVQALSTLYPSCIIAWIRDGAPTHLIRTWIEKEACWIPNGSISHLLLVLIILLYVI</sequence>